<keyword evidence="1" id="KW-0863">Zinc-finger</keyword>
<evidence type="ECO:0000313" key="5">
    <source>
        <dbReference type="EMBL" id="KOX69253.1"/>
    </source>
</evidence>
<keyword evidence="3" id="KW-1133">Transmembrane helix</keyword>
<sequence>MTQKAKARNNASPERMLLKILTLCVVKTPMNSSGKNLGMVLIVLLLSVIPWPGPSVFKISCPRDRASVVRRIVQKRWMPILRKHQVELPLECPFHESRDIFRPQQRAKHQHRPSQWTCGLCGKSFYAEKHLDAHFDNRHKSNVNTAEDAVCLADYCDIMRCDVLGNRDFESSLVDDEAGHHSTDIQVWKENTEQRSTSVMPCESRGSFSRTYSVEKACTIAGGGAVTNIQQYCHREDSGALENHRLPGTAYHVEIAGPDNKSNACDNDEEDEDEEDEEDDEENLVEAALPAVDKKRRKGLHLRKLKANCKPEELQKLKLQCEVLIRDCIAGLLTNLSVRDFQEIEGELNRAICWYLSCDRYWEDTKRQQRHTPWYLLTIFLIVLFSSIYACYYIIWVLFNSAEEDRLDGTGSLDYTDGDLTATSSLHDQSGPGESRSSGRRKGEPGDDNLPSNEEMPDHYIYVTYPPELKQRLLDSCYNRTTRL</sequence>
<feature type="region of interest" description="Disordered" evidence="2">
    <location>
        <begin position="421"/>
        <end position="456"/>
    </location>
</feature>
<evidence type="ECO:0000256" key="1">
    <source>
        <dbReference type="PROSITE-ProRule" id="PRU00042"/>
    </source>
</evidence>
<keyword evidence="1" id="KW-0479">Metal-binding</keyword>
<dbReference type="PROSITE" id="PS50157">
    <property type="entry name" value="ZINC_FINGER_C2H2_2"/>
    <property type="match status" value="1"/>
</dbReference>
<evidence type="ECO:0000256" key="2">
    <source>
        <dbReference type="SAM" id="MobiDB-lite"/>
    </source>
</evidence>
<dbReference type="EMBL" id="KQ435896">
    <property type="protein sequence ID" value="KOX69253.1"/>
    <property type="molecule type" value="Genomic_DNA"/>
</dbReference>
<dbReference type="Proteomes" id="UP000053105">
    <property type="component" value="Unassembled WGS sequence"/>
</dbReference>
<dbReference type="GO" id="GO:0008270">
    <property type="term" value="F:zinc ion binding"/>
    <property type="evidence" value="ECO:0007669"/>
    <property type="project" value="UniProtKB-KW"/>
</dbReference>
<dbReference type="PROSITE" id="PS00028">
    <property type="entry name" value="ZINC_FINGER_C2H2_1"/>
    <property type="match status" value="1"/>
</dbReference>
<evidence type="ECO:0000259" key="4">
    <source>
        <dbReference type="PROSITE" id="PS50157"/>
    </source>
</evidence>
<keyword evidence="3" id="KW-0812">Transmembrane</keyword>
<evidence type="ECO:0000256" key="3">
    <source>
        <dbReference type="SAM" id="Phobius"/>
    </source>
</evidence>
<protein>
    <recommendedName>
        <fullName evidence="4">C2H2-type domain-containing protein</fullName>
    </recommendedName>
</protein>
<dbReference type="PANTHER" id="PTHR21385:SF0">
    <property type="entry name" value="RE51073P"/>
    <property type="match status" value="1"/>
</dbReference>
<proteinExistence type="predicted"/>
<dbReference type="PANTHER" id="PTHR21385">
    <property type="entry name" value="ZINC FINGER PROTEIN-RELATED"/>
    <property type="match status" value="1"/>
</dbReference>
<keyword evidence="1" id="KW-0862">Zinc</keyword>
<dbReference type="InterPro" id="IPR013087">
    <property type="entry name" value="Znf_C2H2_type"/>
</dbReference>
<dbReference type="AlphaFoldDB" id="A0A0M8ZTE2"/>
<feature type="compositionally biased region" description="Acidic residues" evidence="2">
    <location>
        <begin position="266"/>
        <end position="283"/>
    </location>
</feature>
<keyword evidence="6" id="KW-1185">Reference proteome</keyword>
<name>A0A0M8ZTE2_9HYME</name>
<accession>A0A0M8ZTE2</accession>
<gene>
    <name evidence="5" type="ORF">WN51_04289</name>
</gene>
<dbReference type="OrthoDB" id="4507at2759"/>
<feature type="transmembrane region" description="Helical" evidence="3">
    <location>
        <begin position="374"/>
        <end position="399"/>
    </location>
</feature>
<reference evidence="5 6" key="1">
    <citation type="submission" date="2015-07" db="EMBL/GenBank/DDBJ databases">
        <title>The genome of Melipona quadrifasciata.</title>
        <authorList>
            <person name="Pan H."/>
            <person name="Kapheim K."/>
        </authorList>
    </citation>
    <scope>NUCLEOTIDE SEQUENCE [LARGE SCALE GENOMIC DNA]</scope>
    <source>
        <strain evidence="5">0111107301</strain>
        <tissue evidence="5">Whole body</tissue>
    </source>
</reference>
<feature type="region of interest" description="Disordered" evidence="2">
    <location>
        <begin position="256"/>
        <end position="283"/>
    </location>
</feature>
<feature type="domain" description="C2H2-type" evidence="4">
    <location>
        <begin position="116"/>
        <end position="144"/>
    </location>
</feature>
<evidence type="ECO:0000313" key="6">
    <source>
        <dbReference type="Proteomes" id="UP000053105"/>
    </source>
</evidence>
<organism evidence="5 6">
    <name type="scientific">Melipona quadrifasciata</name>
    <dbReference type="NCBI Taxonomy" id="166423"/>
    <lineage>
        <taxon>Eukaryota</taxon>
        <taxon>Metazoa</taxon>
        <taxon>Ecdysozoa</taxon>
        <taxon>Arthropoda</taxon>
        <taxon>Hexapoda</taxon>
        <taxon>Insecta</taxon>
        <taxon>Pterygota</taxon>
        <taxon>Neoptera</taxon>
        <taxon>Endopterygota</taxon>
        <taxon>Hymenoptera</taxon>
        <taxon>Apocrita</taxon>
        <taxon>Aculeata</taxon>
        <taxon>Apoidea</taxon>
        <taxon>Anthophila</taxon>
        <taxon>Apidae</taxon>
        <taxon>Melipona</taxon>
    </lineage>
</organism>
<keyword evidence="3" id="KW-0472">Membrane</keyword>